<evidence type="ECO:0000256" key="6">
    <source>
        <dbReference type="ARBA" id="ARBA00022679"/>
    </source>
</evidence>
<dbReference type="GO" id="GO:0004578">
    <property type="term" value="F:chitobiosyldiphosphodolichol beta-mannosyltransferase activity"/>
    <property type="evidence" value="ECO:0007669"/>
    <property type="project" value="UniProtKB-EC"/>
</dbReference>
<comment type="caution">
    <text evidence="12">The sequence shown here is derived from an EMBL/GenBank/DDBJ whole genome shotgun (WGS) entry which is preliminary data.</text>
</comment>
<evidence type="ECO:0000256" key="3">
    <source>
        <dbReference type="ARBA" id="ARBA00012611"/>
    </source>
</evidence>
<protein>
    <recommendedName>
        <fullName evidence="4">Chitobiosyldiphosphodolichol beta-mannosyltransferase</fullName>
        <ecNumber evidence="3">2.4.1.142</ecNumber>
    </recommendedName>
</protein>
<dbReference type="EC" id="2.4.1.142" evidence="3"/>
<dbReference type="Pfam" id="PF13692">
    <property type="entry name" value="Glyco_trans_1_4"/>
    <property type="match status" value="1"/>
</dbReference>
<evidence type="ECO:0000256" key="10">
    <source>
        <dbReference type="ARBA" id="ARBA00023136"/>
    </source>
</evidence>
<keyword evidence="7" id="KW-0812">Transmembrane</keyword>
<reference evidence="12" key="1">
    <citation type="submission" date="2022-07" db="EMBL/GenBank/DDBJ databases">
        <title>Phylogenomic reconstructions and comparative analyses of Kickxellomycotina fungi.</title>
        <authorList>
            <person name="Reynolds N.K."/>
            <person name="Stajich J.E."/>
            <person name="Barry K."/>
            <person name="Grigoriev I.V."/>
            <person name="Crous P."/>
            <person name="Smith M.E."/>
        </authorList>
    </citation>
    <scope>NUCLEOTIDE SEQUENCE</scope>
    <source>
        <strain evidence="12">BCRC 34381</strain>
    </source>
</reference>
<dbReference type="EMBL" id="JANBOI010000429">
    <property type="protein sequence ID" value="KAJ1730629.1"/>
    <property type="molecule type" value="Genomic_DNA"/>
</dbReference>
<dbReference type="GO" id="GO:0005789">
    <property type="term" value="C:endoplasmic reticulum membrane"/>
    <property type="evidence" value="ECO:0007669"/>
    <property type="project" value="UniProtKB-SubCell"/>
</dbReference>
<sequence>RLLCEPQLAHLGRAMGCDSVNSLLTTRGKDGAVAMRADRPMLVVSSTSWTADEDFSILLAALVAYDAQAAAPAADGATLPPLVVLITGKGPLRAYYEGEVARLGLQRVHIATAWLSAEDYPLCIGSADLGVSLHTSSSGLDLPMKVVDMLGCGTPVCAYRFSCIGELVTEANGLVFSSADELASQLQELAASRHGARYHRLLRGAAEFRRIDWDANYGPVLELVERGLAPAAARAGLQASPIGAPRRAE</sequence>
<keyword evidence="5 12" id="KW-0328">Glycosyltransferase</keyword>
<dbReference type="Proteomes" id="UP001143981">
    <property type="component" value="Unassembled WGS sequence"/>
</dbReference>
<evidence type="ECO:0000313" key="13">
    <source>
        <dbReference type="Proteomes" id="UP001143981"/>
    </source>
</evidence>
<keyword evidence="6 12" id="KW-0808">Transferase</keyword>
<proteinExistence type="predicted"/>
<keyword evidence="9" id="KW-1133">Transmembrane helix</keyword>
<evidence type="ECO:0000256" key="8">
    <source>
        <dbReference type="ARBA" id="ARBA00022824"/>
    </source>
</evidence>
<evidence type="ECO:0000256" key="5">
    <source>
        <dbReference type="ARBA" id="ARBA00022676"/>
    </source>
</evidence>
<evidence type="ECO:0000256" key="1">
    <source>
        <dbReference type="ARBA" id="ARBA00004389"/>
    </source>
</evidence>
<comment type="function">
    <text evidence="11">Participates in the formation of the lipid-linked precursor oligosaccharide for N-glycosylation. Involved in assembling the dolichol-pyrophosphate-GlcNAc(2)-Man(5) intermediate on the cytoplasmic surface of the ER.</text>
</comment>
<feature type="non-terminal residue" evidence="12">
    <location>
        <position position="249"/>
    </location>
</feature>
<dbReference type="InterPro" id="IPR026051">
    <property type="entry name" value="ALG1-like"/>
</dbReference>
<keyword evidence="13" id="KW-1185">Reference proteome</keyword>
<comment type="subcellular location">
    <subcellularLocation>
        <location evidence="1">Endoplasmic reticulum membrane</location>
        <topology evidence="1">Single-pass membrane protein</topology>
    </subcellularLocation>
</comment>
<accession>A0A9W7YCD9</accession>
<keyword evidence="8" id="KW-0256">Endoplasmic reticulum</keyword>
<dbReference type="OrthoDB" id="614844at2759"/>
<dbReference type="PANTHER" id="PTHR13036">
    <property type="entry name" value="BETA1,4 MANNOSYLTRANSFERASE"/>
    <property type="match status" value="1"/>
</dbReference>
<dbReference type="PANTHER" id="PTHR13036:SF0">
    <property type="entry name" value="CHITOBIOSYLDIPHOSPHODOLICHOL BETA-MANNOSYLTRANSFERASE"/>
    <property type="match status" value="1"/>
</dbReference>
<evidence type="ECO:0000256" key="4">
    <source>
        <dbReference type="ARBA" id="ARBA00015841"/>
    </source>
</evidence>
<dbReference type="AlphaFoldDB" id="A0A9W7YCD9"/>
<keyword evidence="10" id="KW-0472">Membrane</keyword>
<name>A0A9W7YCD9_9FUNG</name>
<organism evidence="12 13">
    <name type="scientific">Coemansia biformis</name>
    <dbReference type="NCBI Taxonomy" id="1286918"/>
    <lineage>
        <taxon>Eukaryota</taxon>
        <taxon>Fungi</taxon>
        <taxon>Fungi incertae sedis</taxon>
        <taxon>Zoopagomycota</taxon>
        <taxon>Kickxellomycotina</taxon>
        <taxon>Kickxellomycetes</taxon>
        <taxon>Kickxellales</taxon>
        <taxon>Kickxellaceae</taxon>
        <taxon>Coemansia</taxon>
    </lineage>
</organism>
<evidence type="ECO:0000313" key="12">
    <source>
        <dbReference type="EMBL" id="KAJ1730629.1"/>
    </source>
</evidence>
<dbReference type="SUPFAM" id="SSF53756">
    <property type="entry name" value="UDP-Glycosyltransferase/glycogen phosphorylase"/>
    <property type="match status" value="1"/>
</dbReference>
<evidence type="ECO:0000256" key="9">
    <source>
        <dbReference type="ARBA" id="ARBA00022989"/>
    </source>
</evidence>
<evidence type="ECO:0000256" key="2">
    <source>
        <dbReference type="ARBA" id="ARBA00004922"/>
    </source>
</evidence>
<comment type="pathway">
    <text evidence="2">Protein modification; protein glycosylation.</text>
</comment>
<gene>
    <name evidence="12" type="primary">ALG1_2</name>
    <name evidence="12" type="ORF">LPJ61_002914</name>
</gene>
<dbReference type="Gene3D" id="3.40.50.2000">
    <property type="entry name" value="Glycogen Phosphorylase B"/>
    <property type="match status" value="1"/>
</dbReference>
<evidence type="ECO:0000256" key="7">
    <source>
        <dbReference type="ARBA" id="ARBA00022692"/>
    </source>
</evidence>
<evidence type="ECO:0000256" key="11">
    <source>
        <dbReference type="ARBA" id="ARBA00024899"/>
    </source>
</evidence>